<feature type="domain" description="Acyltransferase 3" evidence="2">
    <location>
        <begin position="13"/>
        <end position="322"/>
    </location>
</feature>
<feature type="transmembrane region" description="Helical" evidence="1">
    <location>
        <begin position="42"/>
        <end position="60"/>
    </location>
</feature>
<evidence type="ECO:0000256" key="1">
    <source>
        <dbReference type="SAM" id="Phobius"/>
    </source>
</evidence>
<feature type="transmembrane region" description="Helical" evidence="1">
    <location>
        <begin position="187"/>
        <end position="203"/>
    </location>
</feature>
<evidence type="ECO:0000259" key="2">
    <source>
        <dbReference type="Pfam" id="PF01757"/>
    </source>
</evidence>
<keyword evidence="4" id="KW-1185">Reference proteome</keyword>
<feature type="transmembrane region" description="Helical" evidence="1">
    <location>
        <begin position="239"/>
        <end position="258"/>
    </location>
</feature>
<dbReference type="Proteomes" id="UP001529256">
    <property type="component" value="Unassembled WGS sequence"/>
</dbReference>
<dbReference type="RefSeq" id="WP_289510569.1">
    <property type="nucleotide sequence ID" value="NZ_JAUDEA010000002.1"/>
</dbReference>
<evidence type="ECO:0000313" key="3">
    <source>
        <dbReference type="EMBL" id="MDM8270470.1"/>
    </source>
</evidence>
<comment type="caution">
    <text evidence="3">The sequence shown here is derived from an EMBL/GenBank/DDBJ whole genome shotgun (WGS) entry which is preliminary data.</text>
</comment>
<keyword evidence="1" id="KW-0812">Transmembrane</keyword>
<organism evidence="3 4">
    <name type="scientific">Thermophilibacter provencensis</name>
    <dbReference type="NCBI Taxonomy" id="1852386"/>
    <lineage>
        <taxon>Bacteria</taxon>
        <taxon>Bacillati</taxon>
        <taxon>Actinomycetota</taxon>
        <taxon>Coriobacteriia</taxon>
        <taxon>Coriobacteriales</taxon>
        <taxon>Atopobiaceae</taxon>
        <taxon>Thermophilibacter</taxon>
    </lineage>
</organism>
<reference evidence="3 4" key="1">
    <citation type="submission" date="2023-06" db="EMBL/GenBank/DDBJ databases">
        <title>Identification and characterization of horizontal gene transfer across gut microbiota members of farm animals based on homology search.</title>
        <authorList>
            <person name="Schwarzerova J."/>
            <person name="Nykrynova M."/>
            <person name="Jureckova K."/>
            <person name="Cejkova D."/>
            <person name="Rychlik I."/>
        </authorList>
    </citation>
    <scope>NUCLEOTIDE SEQUENCE [LARGE SCALE GENOMIC DNA]</scope>
    <source>
        <strain evidence="3 4">153_Feed</strain>
    </source>
</reference>
<protein>
    <recommendedName>
        <fullName evidence="2">Acyltransferase 3 domain-containing protein</fullName>
    </recommendedName>
</protein>
<name>A0ABT7V1I4_9ACTN</name>
<accession>A0ABT7V1I4</accession>
<dbReference type="EMBL" id="JAUDEA010000002">
    <property type="protein sequence ID" value="MDM8270470.1"/>
    <property type="molecule type" value="Genomic_DNA"/>
</dbReference>
<feature type="transmembrane region" description="Helical" evidence="1">
    <location>
        <begin position="72"/>
        <end position="94"/>
    </location>
</feature>
<gene>
    <name evidence="3" type="ORF">QUW25_02030</name>
</gene>
<feature type="transmembrane region" description="Helical" evidence="1">
    <location>
        <begin position="270"/>
        <end position="292"/>
    </location>
</feature>
<proteinExistence type="predicted"/>
<keyword evidence="1" id="KW-0472">Membrane</keyword>
<reference evidence="4" key="2">
    <citation type="submission" date="2023-06" db="EMBL/GenBank/DDBJ databases">
        <title>Identification and characterization of horizontal gene transfer across gut microbiota members of farm animals based on homology search.</title>
        <authorList>
            <person name="Zeman M."/>
            <person name="Kubasova T."/>
            <person name="Jahodarova E."/>
            <person name="Nykrynova M."/>
            <person name="Rychlik I."/>
        </authorList>
    </citation>
    <scope>NUCLEOTIDE SEQUENCE [LARGE SCALE GENOMIC DNA]</scope>
    <source>
        <strain evidence="4">153_Feed</strain>
    </source>
</reference>
<sequence>MAPASRGVRYPLVDVARVAAFAGVLVLHVISPAGVGITANILSRWAVPYFFMVAGFFSFGKEPRKLGKGLRHALFLALVAAGLYIALQRCGLWWSGGALVTAEYLGQLVLTPSFFVYNSVPFAYHLWFLFSLVYVYAFYVLWESCGYPRWALYLLAVLLFALRTNQFELAGSPEPLGDLGEVSHCSYYVGIPMFAAGLALRGIRERGVGLPVLLLVVGLVLGVWLSFAEYERFGLQEVYVGTPIVAFCALGVCTRFSLPSLGRVPVLGRLLALGSAPTMYAYVVHLVVLDWVRYLWPAEAASEWWTYGVTLAISLGAGFILAAFASGVRLAASKVAQFVGVAD</sequence>
<dbReference type="Pfam" id="PF01757">
    <property type="entry name" value="Acyl_transf_3"/>
    <property type="match status" value="1"/>
</dbReference>
<feature type="transmembrane region" description="Helical" evidence="1">
    <location>
        <begin position="304"/>
        <end position="324"/>
    </location>
</feature>
<feature type="transmembrane region" description="Helical" evidence="1">
    <location>
        <begin position="114"/>
        <end position="138"/>
    </location>
</feature>
<feature type="transmembrane region" description="Helical" evidence="1">
    <location>
        <begin position="210"/>
        <end position="227"/>
    </location>
</feature>
<reference evidence="3 4" key="3">
    <citation type="submission" date="2023-06" db="EMBL/GenBank/DDBJ databases">
        <authorList>
            <person name="Zeman M."/>
            <person name="Kubasova T."/>
            <person name="Jahodarova E."/>
            <person name="Nykrynova M."/>
            <person name="Rychlik I."/>
        </authorList>
    </citation>
    <scope>NUCLEOTIDE SEQUENCE [LARGE SCALE GENOMIC DNA]</scope>
    <source>
        <strain evidence="3 4">153_Feed</strain>
    </source>
</reference>
<feature type="transmembrane region" description="Helical" evidence="1">
    <location>
        <begin position="12"/>
        <end position="30"/>
    </location>
</feature>
<feature type="transmembrane region" description="Helical" evidence="1">
    <location>
        <begin position="150"/>
        <end position="167"/>
    </location>
</feature>
<keyword evidence="1" id="KW-1133">Transmembrane helix</keyword>
<dbReference type="InterPro" id="IPR002656">
    <property type="entry name" value="Acyl_transf_3_dom"/>
</dbReference>
<evidence type="ECO:0000313" key="4">
    <source>
        <dbReference type="Proteomes" id="UP001529256"/>
    </source>
</evidence>